<name>A0ABD2NH91_9CUCU</name>
<dbReference type="Proteomes" id="UP001516400">
    <property type="component" value="Unassembled WGS sequence"/>
</dbReference>
<reference evidence="2 3" key="1">
    <citation type="journal article" date="2021" name="BMC Biol.">
        <title>Horizontally acquired antibacterial genes associated with adaptive radiation of ladybird beetles.</title>
        <authorList>
            <person name="Li H.S."/>
            <person name="Tang X.F."/>
            <person name="Huang Y.H."/>
            <person name="Xu Z.Y."/>
            <person name="Chen M.L."/>
            <person name="Du X.Y."/>
            <person name="Qiu B.Y."/>
            <person name="Chen P.T."/>
            <person name="Zhang W."/>
            <person name="Slipinski A."/>
            <person name="Escalona H.E."/>
            <person name="Waterhouse R.M."/>
            <person name="Zwick A."/>
            <person name="Pang H."/>
        </authorList>
    </citation>
    <scope>NUCLEOTIDE SEQUENCE [LARGE SCALE GENOMIC DNA]</scope>
    <source>
        <strain evidence="2">SYSU2018</strain>
    </source>
</reference>
<evidence type="ECO:0000256" key="1">
    <source>
        <dbReference type="SAM" id="MobiDB-lite"/>
    </source>
</evidence>
<sequence>MIFRDNNIIIRKSRSKQLQITQTIRNPKYNNQRRPKKFGTAPAENNQTNSGFLGCVRKMWLFINRIQKPVSEKDTQEYIKKKEKIENIRLEVKEIPGNPEGLKRFMVSTLFASRRIFTLPISDRLVWE</sequence>
<evidence type="ECO:0000313" key="2">
    <source>
        <dbReference type="EMBL" id="KAL3278033.1"/>
    </source>
</evidence>
<proteinExistence type="predicted"/>
<dbReference type="AlphaFoldDB" id="A0ABD2NH91"/>
<keyword evidence="3" id="KW-1185">Reference proteome</keyword>
<evidence type="ECO:0000313" key="3">
    <source>
        <dbReference type="Proteomes" id="UP001516400"/>
    </source>
</evidence>
<gene>
    <name evidence="2" type="ORF">HHI36_013374</name>
</gene>
<comment type="caution">
    <text evidence="2">The sequence shown here is derived from an EMBL/GenBank/DDBJ whole genome shotgun (WGS) entry which is preliminary data.</text>
</comment>
<accession>A0ABD2NH91</accession>
<protein>
    <submittedName>
        <fullName evidence="2">Uncharacterized protein</fullName>
    </submittedName>
</protein>
<organism evidence="2 3">
    <name type="scientific">Cryptolaemus montrouzieri</name>
    <dbReference type="NCBI Taxonomy" id="559131"/>
    <lineage>
        <taxon>Eukaryota</taxon>
        <taxon>Metazoa</taxon>
        <taxon>Ecdysozoa</taxon>
        <taxon>Arthropoda</taxon>
        <taxon>Hexapoda</taxon>
        <taxon>Insecta</taxon>
        <taxon>Pterygota</taxon>
        <taxon>Neoptera</taxon>
        <taxon>Endopterygota</taxon>
        <taxon>Coleoptera</taxon>
        <taxon>Polyphaga</taxon>
        <taxon>Cucujiformia</taxon>
        <taxon>Coccinelloidea</taxon>
        <taxon>Coccinellidae</taxon>
        <taxon>Scymninae</taxon>
        <taxon>Scymnini</taxon>
        <taxon>Cryptolaemus</taxon>
    </lineage>
</organism>
<dbReference type="EMBL" id="JABFTP020000103">
    <property type="protein sequence ID" value="KAL3278033.1"/>
    <property type="molecule type" value="Genomic_DNA"/>
</dbReference>
<feature type="region of interest" description="Disordered" evidence="1">
    <location>
        <begin position="24"/>
        <end position="47"/>
    </location>
</feature>